<proteinExistence type="inferred from homology"/>
<dbReference type="InterPro" id="IPR002696">
    <property type="entry name" value="Membr_insert_effic_factor_YidD"/>
</dbReference>
<accession>A0A1F7H0P3</accession>
<dbReference type="Pfam" id="PF01809">
    <property type="entry name" value="YidD"/>
    <property type="match status" value="1"/>
</dbReference>
<comment type="similarity">
    <text evidence="1">Belongs to the UPF0161 family.</text>
</comment>
<organism evidence="2 3">
    <name type="scientific">Candidatus Roizmanbacteria bacterium RIFCSPHIGHO2_02_FULL_38_11</name>
    <dbReference type="NCBI Taxonomy" id="1802039"/>
    <lineage>
        <taxon>Bacteria</taxon>
        <taxon>Candidatus Roizmaniibacteriota</taxon>
    </lineage>
</organism>
<dbReference type="SMART" id="SM01234">
    <property type="entry name" value="Haemolytic"/>
    <property type="match status" value="1"/>
</dbReference>
<keyword evidence="1" id="KW-0472">Membrane</keyword>
<comment type="caution">
    <text evidence="2">The sequence shown here is derived from an EMBL/GenBank/DDBJ whole genome shotgun (WGS) entry which is preliminary data.</text>
</comment>
<dbReference type="GO" id="GO:0005886">
    <property type="term" value="C:plasma membrane"/>
    <property type="evidence" value="ECO:0007669"/>
    <property type="project" value="UniProtKB-SubCell"/>
</dbReference>
<keyword evidence="1" id="KW-1003">Cell membrane</keyword>
<evidence type="ECO:0000256" key="1">
    <source>
        <dbReference type="HAMAP-Rule" id="MF_00386"/>
    </source>
</evidence>
<evidence type="ECO:0000313" key="3">
    <source>
        <dbReference type="Proteomes" id="UP000177913"/>
    </source>
</evidence>
<evidence type="ECO:0000313" key="2">
    <source>
        <dbReference type="EMBL" id="OGK24980.1"/>
    </source>
</evidence>
<reference evidence="2 3" key="1">
    <citation type="journal article" date="2016" name="Nat. Commun.">
        <title>Thousands of microbial genomes shed light on interconnected biogeochemical processes in an aquifer system.</title>
        <authorList>
            <person name="Anantharaman K."/>
            <person name="Brown C.T."/>
            <person name="Hug L.A."/>
            <person name="Sharon I."/>
            <person name="Castelle C.J."/>
            <person name="Probst A.J."/>
            <person name="Thomas B.C."/>
            <person name="Singh A."/>
            <person name="Wilkins M.J."/>
            <person name="Karaoz U."/>
            <person name="Brodie E.L."/>
            <person name="Williams K.H."/>
            <person name="Hubbard S.S."/>
            <person name="Banfield J.F."/>
        </authorList>
    </citation>
    <scope>NUCLEOTIDE SEQUENCE [LARGE SCALE GENOMIC DNA]</scope>
</reference>
<comment type="function">
    <text evidence="1">Could be involved in insertion of integral membrane proteins into the membrane.</text>
</comment>
<comment type="subcellular location">
    <subcellularLocation>
        <location evidence="1">Cell membrane</location>
        <topology evidence="1">Peripheral membrane protein</topology>
        <orientation evidence="1">Cytoplasmic side</orientation>
    </subcellularLocation>
</comment>
<dbReference type="PANTHER" id="PTHR33383:SF1">
    <property type="entry name" value="MEMBRANE PROTEIN INSERTION EFFICIENCY FACTOR-RELATED"/>
    <property type="match status" value="1"/>
</dbReference>
<dbReference type="EMBL" id="MFZO01000020">
    <property type="protein sequence ID" value="OGK24980.1"/>
    <property type="molecule type" value="Genomic_DNA"/>
</dbReference>
<sequence>MKKFILSLIRFYQNTSFFHKPIFRALFMTDKMCRFVPTCSEYTYQAVEKYGSLKGLWLGFKRIIRCHPWSKGGIDQLN</sequence>
<dbReference type="HAMAP" id="MF_00386">
    <property type="entry name" value="UPF0161_YidD"/>
    <property type="match status" value="1"/>
</dbReference>
<dbReference type="NCBIfam" id="TIGR00278">
    <property type="entry name" value="membrane protein insertion efficiency factor YidD"/>
    <property type="match status" value="1"/>
</dbReference>
<gene>
    <name evidence="2" type="ORF">A3C25_01155</name>
</gene>
<name>A0A1F7H0P3_9BACT</name>
<protein>
    <recommendedName>
        <fullName evidence="1">Putative membrane protein insertion efficiency factor</fullName>
    </recommendedName>
</protein>
<dbReference type="AlphaFoldDB" id="A0A1F7H0P3"/>
<dbReference type="PANTHER" id="PTHR33383">
    <property type="entry name" value="MEMBRANE PROTEIN INSERTION EFFICIENCY FACTOR-RELATED"/>
    <property type="match status" value="1"/>
</dbReference>
<dbReference type="Proteomes" id="UP000177913">
    <property type="component" value="Unassembled WGS sequence"/>
</dbReference>